<dbReference type="PROSITE" id="PS50177">
    <property type="entry name" value="NTF2_DOMAIN"/>
    <property type="match status" value="1"/>
</dbReference>
<dbReference type="InterPro" id="IPR012677">
    <property type="entry name" value="Nucleotide-bd_a/b_plait_sf"/>
</dbReference>
<name>A2XSG1_ORYSI</name>
<dbReference type="HOGENOM" id="CLU_026954_3_0_1"/>
<dbReference type="SUPFAM" id="SSF54427">
    <property type="entry name" value="NTF2-like"/>
    <property type="match status" value="1"/>
</dbReference>
<feature type="compositionally biased region" description="Polar residues" evidence="3">
    <location>
        <begin position="110"/>
        <end position="126"/>
    </location>
</feature>
<dbReference type="InterPro" id="IPR035979">
    <property type="entry name" value="RBD_domain_sf"/>
</dbReference>
<feature type="domain" description="NTF2" evidence="5">
    <location>
        <begin position="1"/>
        <end position="77"/>
    </location>
</feature>
<evidence type="ECO:0000256" key="2">
    <source>
        <dbReference type="PROSITE-ProRule" id="PRU00176"/>
    </source>
</evidence>
<dbReference type="PANTHER" id="PTHR10693">
    <property type="entry name" value="RAS GTPASE-ACTIVATING PROTEIN-BINDING PROTEIN"/>
    <property type="match status" value="1"/>
</dbReference>
<dbReference type="InterPro" id="IPR002075">
    <property type="entry name" value="NTF2_dom"/>
</dbReference>
<dbReference type="Proteomes" id="UP000007015">
    <property type="component" value="Chromosome 4"/>
</dbReference>
<dbReference type="GO" id="GO:1990904">
    <property type="term" value="C:ribonucleoprotein complex"/>
    <property type="evidence" value="ECO:0007669"/>
    <property type="project" value="TreeGrafter"/>
</dbReference>
<dbReference type="CDD" id="cd00590">
    <property type="entry name" value="RRM_SF"/>
    <property type="match status" value="1"/>
</dbReference>
<dbReference type="Pfam" id="PF00076">
    <property type="entry name" value="RRM_1"/>
    <property type="match status" value="1"/>
</dbReference>
<proteinExistence type="predicted"/>
<feature type="domain" description="RRM" evidence="4">
    <location>
        <begin position="245"/>
        <end position="322"/>
    </location>
</feature>
<feature type="compositionally biased region" description="Gly residues" evidence="3">
    <location>
        <begin position="351"/>
        <end position="360"/>
    </location>
</feature>
<dbReference type="STRING" id="39946.A2XSG1"/>
<dbReference type="Pfam" id="PF02136">
    <property type="entry name" value="NTF2"/>
    <property type="match status" value="1"/>
</dbReference>
<dbReference type="InterPro" id="IPR039539">
    <property type="entry name" value="Ras_GTPase_bind_prot"/>
</dbReference>
<dbReference type="InterPro" id="IPR018222">
    <property type="entry name" value="Nuclear_transport_factor_2_euk"/>
</dbReference>
<dbReference type="SUPFAM" id="SSF54928">
    <property type="entry name" value="RNA-binding domain, RBD"/>
    <property type="match status" value="1"/>
</dbReference>
<evidence type="ECO:0000259" key="4">
    <source>
        <dbReference type="PROSITE" id="PS50102"/>
    </source>
</evidence>
<evidence type="ECO:0000313" key="7">
    <source>
        <dbReference type="Proteomes" id="UP000007015"/>
    </source>
</evidence>
<dbReference type="SMART" id="SM00360">
    <property type="entry name" value="RRM"/>
    <property type="match status" value="1"/>
</dbReference>
<dbReference type="OMA" id="ISDRQCY"/>
<feature type="compositionally biased region" description="Gly residues" evidence="3">
    <location>
        <begin position="325"/>
        <end position="342"/>
    </location>
</feature>
<evidence type="ECO:0000256" key="1">
    <source>
        <dbReference type="ARBA" id="ARBA00022884"/>
    </source>
</evidence>
<dbReference type="AlphaFoldDB" id="A2XSG1"/>
<feature type="region of interest" description="Disordered" evidence="3">
    <location>
        <begin position="81"/>
        <end position="134"/>
    </location>
</feature>
<keyword evidence="7" id="KW-1185">Reference proteome</keyword>
<protein>
    <submittedName>
        <fullName evidence="6">Uncharacterized protein</fullName>
    </submittedName>
</protein>
<dbReference type="GO" id="GO:0005829">
    <property type="term" value="C:cytosol"/>
    <property type="evidence" value="ECO:0007669"/>
    <property type="project" value="TreeGrafter"/>
</dbReference>
<dbReference type="FunFam" id="3.30.70.330:FF:000589">
    <property type="entry name" value="RNA-binding protein-like"/>
    <property type="match status" value="1"/>
</dbReference>
<keyword evidence="1 2" id="KW-0694">RNA-binding</keyword>
<dbReference type="InterPro" id="IPR000504">
    <property type="entry name" value="RRM_dom"/>
</dbReference>
<accession>A2XSG1</accession>
<feature type="compositionally biased region" description="Acidic residues" evidence="3">
    <location>
        <begin position="82"/>
        <end position="92"/>
    </location>
</feature>
<dbReference type="EMBL" id="CM000129">
    <property type="protein sequence ID" value="EAY93771.1"/>
    <property type="molecule type" value="Genomic_DNA"/>
</dbReference>
<evidence type="ECO:0000313" key="6">
    <source>
        <dbReference type="EMBL" id="EAY93771.1"/>
    </source>
</evidence>
<dbReference type="PANTHER" id="PTHR10693:SF82">
    <property type="entry name" value="OS04G0372800 PROTEIN"/>
    <property type="match status" value="1"/>
</dbReference>
<gene>
    <name evidence="6" type="ORF">OsI_15553</name>
</gene>
<sequence length="409" mass="43704">MDTVTTMEAINAKIVSMDIVRAEIKAVDAQESLGGGVTVLVTGHLTGSDDVRREFSQSFFLAPQEKGYFVLNDILRYVGGEGDQEVEPEPELELSFPPSQQPDSVPAPSANGTSVPREQEAFSQPEQHVADPAPNAQEADLNGEEVYNPPNNTEGPVVEETPIPEVIDEVPNNVAVAMPTPSALPLPLPLYHKRRPPRSRMLQLPAPPKQEKQVAPAPVAPVADAPTFSPNPESSNIQEAEVDAHAIYVRNLPLSATPEQLEEAFKKFGAIKPDGIQVRSHKIQGFCYGFVEFEDPSSVQSAIAGSPVTISDRQCYVEEKRTAGSRGGGRGRFAPGRGGNFRGEGMRGRGNYTGGRGYGRGEFNYRSDYGGRGAGRGGSSRGGDVGYQRVDHSAGRAARAPSGTSAVAK</sequence>
<organism evidence="6 7">
    <name type="scientific">Oryza sativa subsp. indica</name>
    <name type="common">Rice</name>
    <dbReference type="NCBI Taxonomy" id="39946"/>
    <lineage>
        <taxon>Eukaryota</taxon>
        <taxon>Viridiplantae</taxon>
        <taxon>Streptophyta</taxon>
        <taxon>Embryophyta</taxon>
        <taxon>Tracheophyta</taxon>
        <taxon>Spermatophyta</taxon>
        <taxon>Magnoliopsida</taxon>
        <taxon>Liliopsida</taxon>
        <taxon>Poales</taxon>
        <taxon>Poaceae</taxon>
        <taxon>BOP clade</taxon>
        <taxon>Oryzoideae</taxon>
        <taxon>Oryzeae</taxon>
        <taxon>Oryzinae</taxon>
        <taxon>Oryza</taxon>
        <taxon>Oryza sativa</taxon>
    </lineage>
</organism>
<dbReference type="GO" id="GO:0003729">
    <property type="term" value="F:mRNA binding"/>
    <property type="evidence" value="ECO:0007669"/>
    <property type="project" value="TreeGrafter"/>
</dbReference>
<dbReference type="CDD" id="cd00780">
    <property type="entry name" value="NTF2"/>
    <property type="match status" value="1"/>
</dbReference>
<dbReference type="InterPro" id="IPR032710">
    <property type="entry name" value="NTF2-like_dom_sf"/>
</dbReference>
<dbReference type="PROSITE" id="PS50102">
    <property type="entry name" value="RRM"/>
    <property type="match status" value="1"/>
</dbReference>
<dbReference type="Gene3D" id="3.30.70.330">
    <property type="match status" value="1"/>
</dbReference>
<dbReference type="Gene3D" id="3.10.450.50">
    <property type="match status" value="1"/>
</dbReference>
<feature type="region of interest" description="Disordered" evidence="3">
    <location>
        <begin position="320"/>
        <end position="409"/>
    </location>
</feature>
<dbReference type="Gramene" id="BGIOSGA015244-TA">
    <property type="protein sequence ID" value="BGIOSGA015244-PA"/>
    <property type="gene ID" value="BGIOSGA015244"/>
</dbReference>
<feature type="compositionally biased region" description="Gly residues" evidence="3">
    <location>
        <begin position="370"/>
        <end position="385"/>
    </location>
</feature>
<reference evidence="6 7" key="1">
    <citation type="journal article" date="2005" name="PLoS Biol.">
        <title>The genomes of Oryza sativa: a history of duplications.</title>
        <authorList>
            <person name="Yu J."/>
            <person name="Wang J."/>
            <person name="Lin W."/>
            <person name="Li S."/>
            <person name="Li H."/>
            <person name="Zhou J."/>
            <person name="Ni P."/>
            <person name="Dong W."/>
            <person name="Hu S."/>
            <person name="Zeng C."/>
            <person name="Zhang J."/>
            <person name="Zhang Y."/>
            <person name="Li R."/>
            <person name="Xu Z."/>
            <person name="Li S."/>
            <person name="Li X."/>
            <person name="Zheng H."/>
            <person name="Cong L."/>
            <person name="Lin L."/>
            <person name="Yin J."/>
            <person name="Geng J."/>
            <person name="Li G."/>
            <person name="Shi J."/>
            <person name="Liu J."/>
            <person name="Lv H."/>
            <person name="Li J."/>
            <person name="Wang J."/>
            <person name="Deng Y."/>
            <person name="Ran L."/>
            <person name="Shi X."/>
            <person name="Wang X."/>
            <person name="Wu Q."/>
            <person name="Li C."/>
            <person name="Ren X."/>
            <person name="Wang J."/>
            <person name="Wang X."/>
            <person name="Li D."/>
            <person name="Liu D."/>
            <person name="Zhang X."/>
            <person name="Ji Z."/>
            <person name="Zhao W."/>
            <person name="Sun Y."/>
            <person name="Zhang Z."/>
            <person name="Bao J."/>
            <person name="Han Y."/>
            <person name="Dong L."/>
            <person name="Ji J."/>
            <person name="Chen P."/>
            <person name="Wu S."/>
            <person name="Liu J."/>
            <person name="Xiao Y."/>
            <person name="Bu D."/>
            <person name="Tan J."/>
            <person name="Yang L."/>
            <person name="Ye C."/>
            <person name="Zhang J."/>
            <person name="Xu J."/>
            <person name="Zhou Y."/>
            <person name="Yu Y."/>
            <person name="Zhang B."/>
            <person name="Zhuang S."/>
            <person name="Wei H."/>
            <person name="Liu B."/>
            <person name="Lei M."/>
            <person name="Yu H."/>
            <person name="Li Y."/>
            <person name="Xu H."/>
            <person name="Wei S."/>
            <person name="He X."/>
            <person name="Fang L."/>
            <person name="Zhang Z."/>
            <person name="Zhang Y."/>
            <person name="Huang X."/>
            <person name="Su Z."/>
            <person name="Tong W."/>
            <person name="Li J."/>
            <person name="Tong Z."/>
            <person name="Li S."/>
            <person name="Ye J."/>
            <person name="Wang L."/>
            <person name="Fang L."/>
            <person name="Lei T."/>
            <person name="Chen C."/>
            <person name="Chen H."/>
            <person name="Xu Z."/>
            <person name="Li H."/>
            <person name="Huang H."/>
            <person name="Zhang F."/>
            <person name="Xu H."/>
            <person name="Li N."/>
            <person name="Zhao C."/>
            <person name="Li S."/>
            <person name="Dong L."/>
            <person name="Huang Y."/>
            <person name="Li L."/>
            <person name="Xi Y."/>
            <person name="Qi Q."/>
            <person name="Li W."/>
            <person name="Zhang B."/>
            <person name="Hu W."/>
            <person name="Zhang Y."/>
            <person name="Tian X."/>
            <person name="Jiao Y."/>
            <person name="Liang X."/>
            <person name="Jin J."/>
            <person name="Gao L."/>
            <person name="Zheng W."/>
            <person name="Hao B."/>
            <person name="Liu S."/>
            <person name="Wang W."/>
            <person name="Yuan L."/>
            <person name="Cao M."/>
            <person name="McDermott J."/>
            <person name="Samudrala R."/>
            <person name="Wang J."/>
            <person name="Wong G.K."/>
            <person name="Yang H."/>
        </authorList>
    </citation>
    <scope>NUCLEOTIDE SEQUENCE [LARGE SCALE GENOMIC DNA]</scope>
    <source>
        <strain evidence="7">cv. 93-11</strain>
    </source>
</reference>
<evidence type="ECO:0000256" key="3">
    <source>
        <dbReference type="SAM" id="MobiDB-lite"/>
    </source>
</evidence>
<evidence type="ECO:0000259" key="5">
    <source>
        <dbReference type="PROSITE" id="PS50177"/>
    </source>
</evidence>